<comment type="cofactor">
    <cofactor evidence="1 6">
        <name>Zn(2+)</name>
        <dbReference type="ChEBI" id="CHEBI:29105"/>
    </cofactor>
</comment>
<dbReference type="InterPro" id="IPR013154">
    <property type="entry name" value="ADH-like_N"/>
</dbReference>
<reference evidence="8" key="1">
    <citation type="submission" date="2021-02" db="EMBL/GenBank/DDBJ databases">
        <title>Sequencing the genomes of 1000 actinobacteria strains.</title>
        <authorList>
            <person name="Klenk H.-P."/>
        </authorList>
    </citation>
    <scope>NUCLEOTIDE SEQUENCE</scope>
    <source>
        <strain evidence="8">DSM 22850</strain>
    </source>
</reference>
<accession>A0A940PSA2</accession>
<protein>
    <submittedName>
        <fullName evidence="8">Aryl-alcohol dehydrogenase</fullName>
        <ecNumber evidence="8">1.1.1.90</ecNumber>
    </submittedName>
</protein>
<sequence length="366" mass="37954">MKIQAAVATAPKTDLDIRELTLDAPRADEVTVRMVASGVCHTDAIVRDQWYPTPLPAVLGHEGSGVVEAIGSDVVDFKVGDKVVLAPASCGVCENCISGHPQYCVDFYDLNFGGSRTDGSKMFDDNGTAISSNFFGQSSFASMTNVKARNAVKVADDAPLELLGPLGCGIMTGSGAVINVLQPSPGESVAVFGTGAVGLAGMLGAVASGATTIIMVDIVPSRLEFAKELGATHVVNSKEVDAVEAIREITGGKGVNYALDTTGVPAVFSQMTKALATLGHGVLVGAAKLGTEAAFDIGTLLTSGIQISMVVEGDAVPREFIPKLISLHEKGLFPFDKLVKTYAFTDINQAFADSESGVTIKPVVLF</sequence>
<dbReference type="CDD" id="cd08278">
    <property type="entry name" value="benzyl_alcohol_DH"/>
    <property type="match status" value="1"/>
</dbReference>
<dbReference type="SUPFAM" id="SSF50129">
    <property type="entry name" value="GroES-like"/>
    <property type="match status" value="1"/>
</dbReference>
<dbReference type="GO" id="GO:0018456">
    <property type="term" value="F:aryl-alcohol dehydrogenase (NAD+) activity"/>
    <property type="evidence" value="ECO:0007669"/>
    <property type="project" value="UniProtKB-EC"/>
</dbReference>
<dbReference type="SMART" id="SM00829">
    <property type="entry name" value="PKS_ER"/>
    <property type="match status" value="1"/>
</dbReference>
<feature type="domain" description="Enoyl reductase (ER)" evidence="7">
    <location>
        <begin position="12"/>
        <end position="365"/>
    </location>
</feature>
<proteinExistence type="inferred from homology"/>
<dbReference type="InterPro" id="IPR036291">
    <property type="entry name" value="NAD(P)-bd_dom_sf"/>
</dbReference>
<gene>
    <name evidence="8" type="ORF">JOF28_001090</name>
</gene>
<evidence type="ECO:0000256" key="3">
    <source>
        <dbReference type="ARBA" id="ARBA00022723"/>
    </source>
</evidence>
<evidence type="ECO:0000259" key="7">
    <source>
        <dbReference type="SMART" id="SM00829"/>
    </source>
</evidence>
<evidence type="ECO:0000256" key="2">
    <source>
        <dbReference type="ARBA" id="ARBA00008072"/>
    </source>
</evidence>
<dbReference type="Pfam" id="PF08240">
    <property type="entry name" value="ADH_N"/>
    <property type="match status" value="1"/>
</dbReference>
<keyword evidence="9" id="KW-1185">Reference proteome</keyword>
<evidence type="ECO:0000256" key="1">
    <source>
        <dbReference type="ARBA" id="ARBA00001947"/>
    </source>
</evidence>
<evidence type="ECO:0000256" key="6">
    <source>
        <dbReference type="RuleBase" id="RU361277"/>
    </source>
</evidence>
<dbReference type="SUPFAM" id="SSF51735">
    <property type="entry name" value="NAD(P)-binding Rossmann-fold domains"/>
    <property type="match status" value="1"/>
</dbReference>
<evidence type="ECO:0000256" key="4">
    <source>
        <dbReference type="ARBA" id="ARBA00022833"/>
    </source>
</evidence>
<dbReference type="FunFam" id="3.40.50.720:FF:000003">
    <property type="entry name" value="S-(hydroxymethyl)glutathione dehydrogenase"/>
    <property type="match status" value="1"/>
</dbReference>
<dbReference type="Gene3D" id="3.90.180.10">
    <property type="entry name" value="Medium-chain alcohol dehydrogenases, catalytic domain"/>
    <property type="match status" value="1"/>
</dbReference>
<dbReference type="RefSeq" id="WP_209704856.1">
    <property type="nucleotide sequence ID" value="NZ_JAFIDA010000001.1"/>
</dbReference>
<organism evidence="8 9">
    <name type="scientific">Leucobacter exalbidus</name>
    <dbReference type="NCBI Taxonomy" id="662960"/>
    <lineage>
        <taxon>Bacteria</taxon>
        <taxon>Bacillati</taxon>
        <taxon>Actinomycetota</taxon>
        <taxon>Actinomycetes</taxon>
        <taxon>Micrococcales</taxon>
        <taxon>Microbacteriaceae</taxon>
        <taxon>Leucobacter</taxon>
    </lineage>
</organism>
<evidence type="ECO:0000256" key="5">
    <source>
        <dbReference type="ARBA" id="ARBA00023002"/>
    </source>
</evidence>
<dbReference type="PANTHER" id="PTHR43350">
    <property type="entry name" value="NAD-DEPENDENT ALCOHOL DEHYDROGENASE"/>
    <property type="match status" value="1"/>
</dbReference>
<dbReference type="EMBL" id="JAFIDA010000001">
    <property type="protein sequence ID" value="MBP1325858.1"/>
    <property type="molecule type" value="Genomic_DNA"/>
</dbReference>
<keyword evidence="4 6" id="KW-0862">Zinc</keyword>
<dbReference type="InterPro" id="IPR013149">
    <property type="entry name" value="ADH-like_C"/>
</dbReference>
<comment type="caution">
    <text evidence="8">The sequence shown here is derived from an EMBL/GenBank/DDBJ whole genome shotgun (WGS) entry which is preliminary data.</text>
</comment>
<name>A0A940PSA2_9MICO</name>
<dbReference type="PROSITE" id="PS00059">
    <property type="entry name" value="ADH_ZINC"/>
    <property type="match status" value="1"/>
</dbReference>
<evidence type="ECO:0000313" key="8">
    <source>
        <dbReference type="EMBL" id="MBP1325858.1"/>
    </source>
</evidence>
<comment type="similarity">
    <text evidence="2 6">Belongs to the zinc-containing alcohol dehydrogenase family.</text>
</comment>
<keyword evidence="3 6" id="KW-0479">Metal-binding</keyword>
<dbReference type="Pfam" id="PF00107">
    <property type="entry name" value="ADH_zinc_N"/>
    <property type="match status" value="1"/>
</dbReference>
<dbReference type="InterPro" id="IPR020843">
    <property type="entry name" value="ER"/>
</dbReference>
<dbReference type="InterPro" id="IPR011032">
    <property type="entry name" value="GroES-like_sf"/>
</dbReference>
<dbReference type="InterPro" id="IPR002328">
    <property type="entry name" value="ADH_Zn_CS"/>
</dbReference>
<evidence type="ECO:0000313" key="9">
    <source>
        <dbReference type="Proteomes" id="UP000675163"/>
    </source>
</evidence>
<dbReference type="AlphaFoldDB" id="A0A940PSA2"/>
<dbReference type="EC" id="1.1.1.90" evidence="8"/>
<keyword evidence="5 8" id="KW-0560">Oxidoreductase</keyword>
<dbReference type="PANTHER" id="PTHR43350:SF2">
    <property type="entry name" value="GROES-LIKE ZINC-BINDING ALCOHOL DEHYDROGENASE FAMILY PROTEIN"/>
    <property type="match status" value="1"/>
</dbReference>
<dbReference type="Proteomes" id="UP000675163">
    <property type="component" value="Unassembled WGS sequence"/>
</dbReference>
<dbReference type="Gene3D" id="3.40.50.720">
    <property type="entry name" value="NAD(P)-binding Rossmann-like Domain"/>
    <property type="match status" value="1"/>
</dbReference>
<dbReference type="GO" id="GO:0008270">
    <property type="term" value="F:zinc ion binding"/>
    <property type="evidence" value="ECO:0007669"/>
    <property type="project" value="InterPro"/>
</dbReference>